<dbReference type="PROSITE" id="PS50110">
    <property type="entry name" value="RESPONSE_REGULATORY"/>
    <property type="match status" value="1"/>
</dbReference>
<dbReference type="Gene3D" id="3.40.50.2300">
    <property type="match status" value="1"/>
</dbReference>
<keyword evidence="3" id="KW-0805">Transcription regulation</keyword>
<evidence type="ECO:0000256" key="1">
    <source>
        <dbReference type="ARBA" id="ARBA00022553"/>
    </source>
</evidence>
<dbReference type="GO" id="GO:0032993">
    <property type="term" value="C:protein-DNA complex"/>
    <property type="evidence" value="ECO:0007669"/>
    <property type="project" value="TreeGrafter"/>
</dbReference>
<dbReference type="PANTHER" id="PTHR48111:SF1">
    <property type="entry name" value="TWO-COMPONENT RESPONSE REGULATOR ORR33"/>
    <property type="match status" value="1"/>
</dbReference>
<keyword evidence="1 6" id="KW-0597">Phosphoprotein</keyword>
<evidence type="ECO:0000313" key="8">
    <source>
        <dbReference type="EMBL" id="PQJ15028.1"/>
    </source>
</evidence>
<dbReference type="GO" id="GO:0005829">
    <property type="term" value="C:cytosol"/>
    <property type="evidence" value="ECO:0007669"/>
    <property type="project" value="TreeGrafter"/>
</dbReference>
<evidence type="ECO:0000313" key="9">
    <source>
        <dbReference type="Proteomes" id="UP000239366"/>
    </source>
</evidence>
<dbReference type="RefSeq" id="WP_245916172.1">
    <property type="nucleotide sequence ID" value="NZ_MQVX01000001.1"/>
</dbReference>
<dbReference type="InterPro" id="IPR001789">
    <property type="entry name" value="Sig_transdc_resp-reg_receiver"/>
</dbReference>
<name>A0A2S7T602_9FLAO</name>
<dbReference type="AlphaFoldDB" id="A0A2S7T602"/>
<proteinExistence type="predicted"/>
<feature type="domain" description="Response regulatory" evidence="7">
    <location>
        <begin position="3"/>
        <end position="118"/>
    </location>
</feature>
<feature type="modified residue" description="4-aspartylphosphate" evidence="6">
    <location>
        <position position="52"/>
    </location>
</feature>
<keyword evidence="2" id="KW-0902">Two-component regulatory system</keyword>
<reference evidence="9" key="1">
    <citation type="submission" date="2016-11" db="EMBL/GenBank/DDBJ databases">
        <title>Trade-off between light-utilization and light-protection in marine flavobacteria.</title>
        <authorList>
            <person name="Kumagai Y."/>
            <person name="Yoshizawa S."/>
            <person name="Kogure K."/>
        </authorList>
    </citation>
    <scope>NUCLEOTIDE SEQUENCE [LARGE SCALE GENOMIC DNA]</scope>
    <source>
        <strain evidence="9">SG-18</strain>
    </source>
</reference>
<keyword evidence="5" id="KW-0804">Transcription</keyword>
<dbReference type="GO" id="GO:0006355">
    <property type="term" value="P:regulation of DNA-templated transcription"/>
    <property type="evidence" value="ECO:0007669"/>
    <property type="project" value="TreeGrafter"/>
</dbReference>
<dbReference type="InterPro" id="IPR039420">
    <property type="entry name" value="WalR-like"/>
</dbReference>
<dbReference type="GO" id="GO:0000156">
    <property type="term" value="F:phosphorelay response regulator activity"/>
    <property type="evidence" value="ECO:0007669"/>
    <property type="project" value="TreeGrafter"/>
</dbReference>
<gene>
    <name evidence="8" type="ORF">BST99_04130</name>
</gene>
<dbReference type="InterPro" id="IPR011006">
    <property type="entry name" value="CheY-like_superfamily"/>
</dbReference>
<keyword evidence="4" id="KW-0238">DNA-binding</keyword>
<evidence type="ECO:0000256" key="4">
    <source>
        <dbReference type="ARBA" id="ARBA00023125"/>
    </source>
</evidence>
<evidence type="ECO:0000256" key="5">
    <source>
        <dbReference type="ARBA" id="ARBA00023163"/>
    </source>
</evidence>
<dbReference type="EMBL" id="MQVX01000001">
    <property type="protein sequence ID" value="PQJ15028.1"/>
    <property type="molecule type" value="Genomic_DNA"/>
</dbReference>
<dbReference type="GO" id="GO:0000976">
    <property type="term" value="F:transcription cis-regulatory region binding"/>
    <property type="evidence" value="ECO:0007669"/>
    <property type="project" value="TreeGrafter"/>
</dbReference>
<evidence type="ECO:0000256" key="6">
    <source>
        <dbReference type="PROSITE-ProRule" id="PRU00169"/>
    </source>
</evidence>
<protein>
    <submittedName>
        <fullName evidence="8">Response regulator</fullName>
    </submittedName>
</protein>
<dbReference type="SUPFAM" id="SSF52172">
    <property type="entry name" value="CheY-like"/>
    <property type="match status" value="1"/>
</dbReference>
<sequence length="128" mass="14271">MKHLLLGEDDPMLASLLKYKLEKAGYRVSTAEDGRQVKKSLADNSIDMIITDIMMPYFSGMELVDFVRNILRSDLPILLISSASNEENILKAFSLGADDFISKPVSPSELQVRIARVMGKIRNPDAIN</sequence>
<dbReference type="Pfam" id="PF00072">
    <property type="entry name" value="Response_reg"/>
    <property type="match status" value="1"/>
</dbReference>
<dbReference type="CDD" id="cd17574">
    <property type="entry name" value="REC_OmpR"/>
    <property type="match status" value="1"/>
</dbReference>
<dbReference type="Proteomes" id="UP000239366">
    <property type="component" value="Unassembled WGS sequence"/>
</dbReference>
<evidence type="ECO:0000256" key="3">
    <source>
        <dbReference type="ARBA" id="ARBA00023015"/>
    </source>
</evidence>
<accession>A0A2S7T602</accession>
<evidence type="ECO:0000256" key="2">
    <source>
        <dbReference type="ARBA" id="ARBA00023012"/>
    </source>
</evidence>
<dbReference type="PANTHER" id="PTHR48111">
    <property type="entry name" value="REGULATOR OF RPOS"/>
    <property type="match status" value="1"/>
</dbReference>
<evidence type="ECO:0000259" key="7">
    <source>
        <dbReference type="PROSITE" id="PS50110"/>
    </source>
</evidence>
<keyword evidence="9" id="KW-1185">Reference proteome</keyword>
<organism evidence="8 9">
    <name type="scientific">Aureicoccus marinus</name>
    <dbReference type="NCBI Taxonomy" id="754435"/>
    <lineage>
        <taxon>Bacteria</taxon>
        <taxon>Pseudomonadati</taxon>
        <taxon>Bacteroidota</taxon>
        <taxon>Flavobacteriia</taxon>
        <taxon>Flavobacteriales</taxon>
        <taxon>Flavobacteriaceae</taxon>
        <taxon>Aureicoccus</taxon>
    </lineage>
</organism>
<dbReference type="SMART" id="SM00448">
    <property type="entry name" value="REC"/>
    <property type="match status" value="1"/>
</dbReference>
<comment type="caution">
    <text evidence="8">The sequence shown here is derived from an EMBL/GenBank/DDBJ whole genome shotgun (WGS) entry which is preliminary data.</text>
</comment>